<evidence type="ECO:0000256" key="3">
    <source>
        <dbReference type="SAM" id="MobiDB-lite"/>
    </source>
</evidence>
<dbReference type="Pfam" id="PF13692">
    <property type="entry name" value="Glyco_trans_1_4"/>
    <property type="match status" value="1"/>
</dbReference>
<gene>
    <name evidence="5" type="ORF">DKT68_18285</name>
</gene>
<evidence type="ECO:0000256" key="2">
    <source>
        <dbReference type="ARBA" id="ARBA00022679"/>
    </source>
</evidence>
<accession>A0A317CZ37</accession>
<dbReference type="EMBL" id="QGKR01000216">
    <property type="protein sequence ID" value="PWR07667.1"/>
    <property type="molecule type" value="Genomic_DNA"/>
</dbReference>
<dbReference type="CDD" id="cd03801">
    <property type="entry name" value="GT4_PimA-like"/>
    <property type="match status" value="1"/>
</dbReference>
<dbReference type="GO" id="GO:0016757">
    <property type="term" value="F:glycosyltransferase activity"/>
    <property type="evidence" value="ECO:0007669"/>
    <property type="project" value="UniProtKB-KW"/>
</dbReference>
<reference evidence="5 6" key="1">
    <citation type="submission" date="2018-05" db="EMBL/GenBank/DDBJ databases">
        <title>Micromonospora atacamensis sp. nov., a novel actinobacteria isolated from high altitude Atacama Desert soil.</title>
        <authorList>
            <person name="Carro L."/>
            <person name="Golinska P."/>
            <person name="Klenk H.-P."/>
            <person name="Goodfellow M."/>
        </authorList>
    </citation>
    <scope>NUCLEOTIDE SEQUENCE [LARGE SCALE GENOMIC DNA]</scope>
    <source>
        <strain evidence="5 6">5R2A7</strain>
    </source>
</reference>
<evidence type="ECO:0000313" key="6">
    <source>
        <dbReference type="Proteomes" id="UP000245410"/>
    </source>
</evidence>
<evidence type="ECO:0000259" key="4">
    <source>
        <dbReference type="Pfam" id="PF13439"/>
    </source>
</evidence>
<keyword evidence="1" id="KW-0328">Glycosyltransferase</keyword>
<organism evidence="5 6">
    <name type="scientific">Micromonospora acroterricola</name>
    <dbReference type="NCBI Taxonomy" id="2202421"/>
    <lineage>
        <taxon>Bacteria</taxon>
        <taxon>Bacillati</taxon>
        <taxon>Actinomycetota</taxon>
        <taxon>Actinomycetes</taxon>
        <taxon>Micromonosporales</taxon>
        <taxon>Micromonosporaceae</taxon>
        <taxon>Micromonospora</taxon>
    </lineage>
</organism>
<dbReference type="Gene3D" id="3.40.50.2000">
    <property type="entry name" value="Glycogen Phosphorylase B"/>
    <property type="match status" value="2"/>
</dbReference>
<evidence type="ECO:0000256" key="1">
    <source>
        <dbReference type="ARBA" id="ARBA00022676"/>
    </source>
</evidence>
<sequence>MEPASRGDQSRPSAPPVRKRPVIVQHSAGTPGANGPLTAVQRVLGSALNERYEFVRMHQVGGNGALNVPLLRDWVRLLRRVRPDLVHVRGLQNEGFHGVLAARLAGCPRILVTVHGTVRDLRHGGRTWRKALLARGAEPATLRMASHVATVCEYAADRDFLRAHADRFVGVIPNGVPLPADVGAARSSRRAVLGLAPDDVVMIAVARLSWDKGFGVLADALRRLPPPAGRRVLLVAGDGPDRTGIAAALADVDGTEVQLLGNRLDVPDLLSAADIFVFPTLHENLSNALLEAMAHALPVVASAVGGNVEVLRQGGGHLVAAGDPEAFATAIEPLLVDAAERRHVGETGRKVVQDGYSLPVMLRSLDGVYRRILEGTA</sequence>
<feature type="region of interest" description="Disordered" evidence="3">
    <location>
        <begin position="1"/>
        <end position="20"/>
    </location>
</feature>
<protein>
    <submittedName>
        <fullName evidence="5">Glycosyl transferase</fullName>
    </submittedName>
</protein>
<comment type="caution">
    <text evidence="5">The sequence shown here is derived from an EMBL/GenBank/DDBJ whole genome shotgun (WGS) entry which is preliminary data.</text>
</comment>
<dbReference type="Proteomes" id="UP000245410">
    <property type="component" value="Unassembled WGS sequence"/>
</dbReference>
<proteinExistence type="predicted"/>
<dbReference type="GO" id="GO:1901137">
    <property type="term" value="P:carbohydrate derivative biosynthetic process"/>
    <property type="evidence" value="ECO:0007669"/>
    <property type="project" value="UniProtKB-ARBA"/>
</dbReference>
<dbReference type="AlphaFoldDB" id="A0A317CZ37"/>
<keyword evidence="2 5" id="KW-0808">Transferase</keyword>
<keyword evidence="6" id="KW-1185">Reference proteome</keyword>
<dbReference type="PANTHER" id="PTHR45947:SF3">
    <property type="entry name" value="SULFOQUINOVOSYL TRANSFERASE SQD2"/>
    <property type="match status" value="1"/>
</dbReference>
<dbReference type="InterPro" id="IPR050194">
    <property type="entry name" value="Glycosyltransferase_grp1"/>
</dbReference>
<dbReference type="InterPro" id="IPR028098">
    <property type="entry name" value="Glyco_trans_4-like_N"/>
</dbReference>
<feature type="domain" description="Glycosyltransferase subfamily 4-like N-terminal" evidence="4">
    <location>
        <begin position="61"/>
        <end position="177"/>
    </location>
</feature>
<dbReference type="SUPFAM" id="SSF53756">
    <property type="entry name" value="UDP-Glycosyltransferase/glycogen phosphorylase"/>
    <property type="match status" value="1"/>
</dbReference>
<name>A0A317CZ37_9ACTN</name>
<evidence type="ECO:0000313" key="5">
    <source>
        <dbReference type="EMBL" id="PWR07667.1"/>
    </source>
</evidence>
<dbReference type="PANTHER" id="PTHR45947">
    <property type="entry name" value="SULFOQUINOVOSYL TRANSFERASE SQD2"/>
    <property type="match status" value="1"/>
</dbReference>
<dbReference type="Pfam" id="PF13439">
    <property type="entry name" value="Glyco_transf_4"/>
    <property type="match status" value="1"/>
</dbReference>